<dbReference type="InterPro" id="IPR008942">
    <property type="entry name" value="ENTH_VHS"/>
</dbReference>
<keyword evidence="6" id="KW-0804">Transcription</keyword>
<dbReference type="Gene3D" id="1.25.40.90">
    <property type="match status" value="1"/>
</dbReference>
<dbReference type="Pfam" id="PF04818">
    <property type="entry name" value="CID"/>
    <property type="match status" value="1"/>
</dbReference>
<evidence type="ECO:0000256" key="4">
    <source>
        <dbReference type="ARBA" id="ARBA00023015"/>
    </source>
</evidence>
<comment type="caution">
    <text evidence="10">The sequence shown here is derived from an EMBL/GenBank/DDBJ whole genome shotgun (WGS) entry which is preliminary data.</text>
</comment>
<feature type="domain" description="CID" evidence="9">
    <location>
        <begin position="989"/>
        <end position="1130"/>
    </location>
</feature>
<keyword evidence="4" id="KW-0805">Transcription regulation</keyword>
<feature type="region of interest" description="Disordered" evidence="8">
    <location>
        <begin position="485"/>
        <end position="505"/>
    </location>
</feature>
<feature type="compositionally biased region" description="Basic and acidic residues" evidence="8">
    <location>
        <begin position="337"/>
        <end position="348"/>
    </location>
</feature>
<evidence type="ECO:0000313" key="10">
    <source>
        <dbReference type="EMBL" id="CAK9151043.1"/>
    </source>
</evidence>
<protein>
    <recommendedName>
        <fullName evidence="9">CID domain-containing protein</fullName>
    </recommendedName>
</protein>
<dbReference type="Proteomes" id="UP001642360">
    <property type="component" value="Unassembled WGS sequence"/>
</dbReference>
<feature type="compositionally biased region" description="Polar residues" evidence="8">
    <location>
        <begin position="720"/>
        <end position="729"/>
    </location>
</feature>
<evidence type="ECO:0000256" key="8">
    <source>
        <dbReference type="SAM" id="MobiDB-lite"/>
    </source>
</evidence>
<name>A0ABC8S282_9AQUA</name>
<sequence>MRIYFSSSTGAFLSYRAFCNPADVEAFTEEKKESLLTKRHGKGADFVRAVQDIVDSYEKLRKQEQVVTDNSSDEVTISNASAAAATRKDALLDAEMLSGDPTGNCLATNIPLSTSFAFSGKLKYVQPKKIVTRKRAPSARNSRSSARVEPSRFQNFLVPSSHGAGDKATNISRDGYVRMNKHIRKPSDGCEGHDSDSPAFVPNCSIEEDGSDIVTVDSDALSFNEGSTVESGYKQLQPEPVVECCEGDVELGQRLDLAGVVKKKRKANRKRVSNDTNELTASLDKEAGLEIKVQKTGQLLPSYQDQLSARYSKEDGDEHLPLVKRARVRRGRSSSAGEERDSLARREDKFSDASNSILGQGCTSLNSEEDTSVRKSTASEIYADSSSPSNKCPVNKAQPWELKKNQLFGCSVDGEAALPPTKRLHRALEAMSANAGEDGETSSAAPSIMKTYVNESSLSSLGYCTSKSMEGKTGYESGAQNVQFGSSASQEGTSEFSTNLNPSVAQGSTKSFEEVAACDKPISSNDSPRKDVCTDILVPVDCAEGKDLCVSSLGMHTAEIVVVQDPKALSPNLGEEEACLTCNQVSMIPNGNSKTQISELSKPCKNDPLEFSGINSQSDDTILLLHSAEGKSCGSSKLLEFPSDQNSVDNEMYEALKETKPTPKDSSTTQSPTRANVTMAAVQGPDLCHPITVTEDHLDDKAVSDIRSSSSLSDGLDSTARASPPNTSICKMSTSDNGNSLENNGCCSPEVHLQHEKPKQASKWSNRVEANAALTSFEVILGTLTRTKESIGRATRIAIDCAKFGSSAKRVKAVVLPSCWSFQGKSCGSSKLLEFPSDQNSVDNEMYEALKETKPTPKDSSTTQSPTRANVTMAAVQGPDLCHPITVTEDHLDDKAVTMAAVQGPDLSHPITVTEDHLDDKAVSDIRSSSSLSDGLDSTARASPPNTSICKMSTSDNGNSLENNGCCSPEVHLQHEKPKQASKWSNRVEANAALTSFEVILGTLTRTKESIGRATRIAIDCAKFGSSAKVVEILLHSLENESRLDRRVDLFFLVDSITQCSRGLKGDVGGIYPSAIQAVLARLLLAAAPPGSSTQENRRQCLKVLRVWQERRILPESIIRRYIRELDSLSSSSLGAFSRRPLRNERAFDDPIREMEGMLVDEYGSNSSFQLPGFRMPPMLKDEDEGSDSDVEGFEAVTPEHYSENIAERERTPIHAVEKHRHILEDVDGELEMEDVAPTCEAEMSSTNNVIGVNPAQAAHHQFKQHLPPPFAPPSTEGCATSLSSPANIPSSTSFHPSSIGGAGFHF</sequence>
<dbReference type="PROSITE" id="PS51391">
    <property type="entry name" value="CID"/>
    <property type="match status" value="1"/>
</dbReference>
<keyword evidence="7" id="KW-0539">Nucleus</keyword>
<keyword evidence="5" id="KW-0287">Flowering</keyword>
<dbReference type="InterPro" id="IPR006569">
    <property type="entry name" value="CID_dom"/>
</dbReference>
<feature type="region of interest" description="Disordered" evidence="8">
    <location>
        <begin position="327"/>
        <end position="348"/>
    </location>
</feature>
<feature type="compositionally biased region" description="Low complexity" evidence="8">
    <location>
        <begin position="926"/>
        <end position="938"/>
    </location>
</feature>
<dbReference type="EMBL" id="CAUOFW020002092">
    <property type="protein sequence ID" value="CAK9151043.1"/>
    <property type="molecule type" value="Genomic_DNA"/>
</dbReference>
<feature type="compositionally biased region" description="Polar residues" evidence="8">
    <location>
        <begin position="1278"/>
        <end position="1297"/>
    </location>
</feature>
<keyword evidence="2" id="KW-0217">Developmental protein</keyword>
<feature type="region of interest" description="Disordered" evidence="8">
    <location>
        <begin position="926"/>
        <end position="949"/>
    </location>
</feature>
<dbReference type="GO" id="GO:0005634">
    <property type="term" value="C:nucleus"/>
    <property type="evidence" value="ECO:0007669"/>
    <property type="project" value="UniProtKB-SubCell"/>
</dbReference>
<evidence type="ECO:0000256" key="6">
    <source>
        <dbReference type="ARBA" id="ARBA00023163"/>
    </source>
</evidence>
<evidence type="ECO:0000256" key="7">
    <source>
        <dbReference type="ARBA" id="ARBA00023242"/>
    </source>
</evidence>
<evidence type="ECO:0000256" key="1">
    <source>
        <dbReference type="ARBA" id="ARBA00004123"/>
    </source>
</evidence>
<gene>
    <name evidence="10" type="ORF">ILEXP_LOCUS19202</name>
</gene>
<dbReference type="SMART" id="SM00582">
    <property type="entry name" value="RPR"/>
    <property type="match status" value="1"/>
</dbReference>
<proteinExistence type="predicted"/>
<reference evidence="10 11" key="1">
    <citation type="submission" date="2024-02" db="EMBL/GenBank/DDBJ databases">
        <authorList>
            <person name="Vignale AGUSTIN F."/>
            <person name="Sosa J E."/>
            <person name="Modenutti C."/>
        </authorList>
    </citation>
    <scope>NUCLEOTIDE SEQUENCE [LARGE SCALE GENOMIC DNA]</scope>
</reference>
<evidence type="ECO:0000259" key="9">
    <source>
        <dbReference type="PROSITE" id="PS51391"/>
    </source>
</evidence>
<feature type="compositionally biased region" description="Low complexity" evidence="8">
    <location>
        <begin position="705"/>
        <end position="718"/>
    </location>
</feature>
<evidence type="ECO:0000256" key="3">
    <source>
        <dbReference type="ARBA" id="ARBA00022664"/>
    </source>
</evidence>
<evidence type="ECO:0000256" key="2">
    <source>
        <dbReference type="ARBA" id="ARBA00022473"/>
    </source>
</evidence>
<organism evidence="10 11">
    <name type="scientific">Ilex paraguariensis</name>
    <name type="common">yerba mate</name>
    <dbReference type="NCBI Taxonomy" id="185542"/>
    <lineage>
        <taxon>Eukaryota</taxon>
        <taxon>Viridiplantae</taxon>
        <taxon>Streptophyta</taxon>
        <taxon>Embryophyta</taxon>
        <taxon>Tracheophyta</taxon>
        <taxon>Spermatophyta</taxon>
        <taxon>Magnoliopsida</taxon>
        <taxon>eudicotyledons</taxon>
        <taxon>Gunneridae</taxon>
        <taxon>Pentapetalae</taxon>
        <taxon>asterids</taxon>
        <taxon>campanulids</taxon>
        <taxon>Aquifoliales</taxon>
        <taxon>Aquifoliaceae</taxon>
        <taxon>Ilex</taxon>
    </lineage>
</organism>
<feature type="region of interest" description="Disordered" evidence="8">
    <location>
        <begin position="1273"/>
        <end position="1307"/>
    </location>
</feature>
<keyword evidence="11" id="KW-1185">Reference proteome</keyword>
<keyword evidence="3" id="KW-0507">mRNA processing</keyword>
<dbReference type="PANTHER" id="PTHR12550:SF49">
    <property type="entry name" value="PROTEIN HUA2-LIKE 2-RELATED"/>
    <property type="match status" value="1"/>
</dbReference>
<feature type="region of interest" description="Disordered" evidence="8">
    <location>
        <begin position="704"/>
        <end position="729"/>
    </location>
</feature>
<feature type="compositionally biased region" description="Polar residues" evidence="8">
    <location>
        <begin position="940"/>
        <end position="949"/>
    </location>
</feature>
<dbReference type="GO" id="GO:0006397">
    <property type="term" value="P:mRNA processing"/>
    <property type="evidence" value="ECO:0007669"/>
    <property type="project" value="UniProtKB-KW"/>
</dbReference>
<comment type="subcellular location">
    <subcellularLocation>
        <location evidence="1">Nucleus</location>
    </subcellularLocation>
</comment>
<dbReference type="PANTHER" id="PTHR12550">
    <property type="entry name" value="HEPATOMA-DERIVED GROWTH FACTOR-RELATED"/>
    <property type="match status" value="1"/>
</dbReference>
<evidence type="ECO:0000256" key="5">
    <source>
        <dbReference type="ARBA" id="ARBA00023089"/>
    </source>
</evidence>
<evidence type="ECO:0000313" key="11">
    <source>
        <dbReference type="Proteomes" id="UP001642360"/>
    </source>
</evidence>
<dbReference type="FunFam" id="1.25.40.90:FF:000037">
    <property type="entry name" value="Enhancer of ag-4 2"/>
    <property type="match status" value="1"/>
</dbReference>
<dbReference type="GO" id="GO:0009908">
    <property type="term" value="P:flower development"/>
    <property type="evidence" value="ECO:0007669"/>
    <property type="project" value="UniProtKB-KW"/>
</dbReference>
<accession>A0ABC8S282</accession>